<dbReference type="EMBL" id="JANFWR010000014">
    <property type="protein sequence ID" value="MCW0399802.1"/>
    <property type="molecule type" value="Genomic_DNA"/>
</dbReference>
<keyword evidence="3" id="KW-1185">Reference proteome</keyword>
<protein>
    <submittedName>
        <fullName evidence="2">Uncharacterized protein</fullName>
    </submittedName>
</protein>
<proteinExistence type="predicted"/>
<dbReference type="RefSeq" id="WP_267118594.1">
    <property type="nucleotide sequence ID" value="NZ_JANFWS010000015.1"/>
</dbReference>
<sequence>MRCTRCAGALDSRTAGYLALRFLNHHVRAEVGIKLLSEPAIIPAQQRNDAANQQAKGENADSGHARADELDGEIIEGIKHHDTRTN</sequence>
<reference evidence="2 3" key="1">
    <citation type="submission" date="2022-06" db="EMBL/GenBank/DDBJ databases">
        <title>Dynamics of rice microbiomes reveals core vertical transmitted seed endophytes.</title>
        <authorList>
            <person name="Liao K."/>
            <person name="Zhang X."/>
        </authorList>
    </citation>
    <scope>NUCLEOTIDE SEQUENCE [LARGE SCALE GENOMIC DNA]</scope>
    <source>
        <strain evidence="2 3">YT10-10-1</strain>
    </source>
</reference>
<organism evidence="2 3">
    <name type="scientific">Xanthomonas sacchari</name>
    <dbReference type="NCBI Taxonomy" id="56458"/>
    <lineage>
        <taxon>Bacteria</taxon>
        <taxon>Pseudomonadati</taxon>
        <taxon>Pseudomonadota</taxon>
        <taxon>Gammaproteobacteria</taxon>
        <taxon>Lysobacterales</taxon>
        <taxon>Lysobacteraceae</taxon>
        <taxon>Xanthomonas</taxon>
    </lineage>
</organism>
<comment type="caution">
    <text evidence="2">The sequence shown here is derived from an EMBL/GenBank/DDBJ whole genome shotgun (WGS) entry which is preliminary data.</text>
</comment>
<evidence type="ECO:0000313" key="3">
    <source>
        <dbReference type="Proteomes" id="UP001320843"/>
    </source>
</evidence>
<accession>A0ABT3DWM9</accession>
<feature type="region of interest" description="Disordered" evidence="1">
    <location>
        <begin position="46"/>
        <end position="86"/>
    </location>
</feature>
<dbReference type="Proteomes" id="UP001320843">
    <property type="component" value="Unassembled WGS sequence"/>
</dbReference>
<gene>
    <name evidence="2" type="ORF">NB700_002358</name>
</gene>
<evidence type="ECO:0000313" key="2">
    <source>
        <dbReference type="EMBL" id="MCW0399802.1"/>
    </source>
</evidence>
<evidence type="ECO:0000256" key="1">
    <source>
        <dbReference type="SAM" id="MobiDB-lite"/>
    </source>
</evidence>
<feature type="compositionally biased region" description="Basic and acidic residues" evidence="1">
    <location>
        <begin position="76"/>
        <end position="86"/>
    </location>
</feature>
<feature type="compositionally biased region" description="Low complexity" evidence="1">
    <location>
        <begin position="46"/>
        <end position="55"/>
    </location>
</feature>
<feature type="compositionally biased region" description="Basic and acidic residues" evidence="1">
    <location>
        <begin position="58"/>
        <end position="69"/>
    </location>
</feature>
<name>A0ABT3DWM9_9XANT</name>